<evidence type="ECO:0000256" key="2">
    <source>
        <dbReference type="ARBA" id="ARBA00010742"/>
    </source>
</evidence>
<proteinExistence type="inferred from homology"/>
<evidence type="ECO:0000313" key="6">
    <source>
        <dbReference type="Proteomes" id="UP000199341"/>
    </source>
</evidence>
<sequence>MRHRRNPPPRTVRRGLRALAAAVTAILAVVLAGCGSSSGSSAGSTAKGATTRLTVPAGSVSASQGAFQYTVKQGFFAKNGLSVTTPLSAEGQLKAAFVAGSVHFDQLAGGDVLDLYAKHVDIKTVGCVATNTGYYLYARKGTTSVAALKGKKVGVPSLGGAPQVAMEAYLVSKGLPADSVTFVPLGSIPNVLTALTSGKIDSGLLSTPFDFRADKAGLPDLGYATGPPTPYVVDAAWAKKNPATVTAILKSLAEGTWSYQTHKDDAISTLGGFLGLDPAKPADKATLSKSYDAYLPPIQAPPGRCSAAYFAPYTRYQPAGQQQALKNLAPLIDNSYVDALAEQGFYQGLQKTYGLLPKTSVAAVLR</sequence>
<dbReference type="RefSeq" id="WP_093785742.1">
    <property type="nucleotide sequence ID" value="NZ_FNIE01000008.1"/>
</dbReference>
<keyword evidence="6" id="KW-1185">Reference proteome</keyword>
<dbReference type="SUPFAM" id="SSF53850">
    <property type="entry name" value="Periplasmic binding protein-like II"/>
    <property type="match status" value="1"/>
</dbReference>
<dbReference type="PANTHER" id="PTHR30024:SF47">
    <property type="entry name" value="TAURINE-BINDING PERIPLASMIC PROTEIN"/>
    <property type="match status" value="1"/>
</dbReference>
<dbReference type="Gene3D" id="3.40.190.10">
    <property type="entry name" value="Periplasmic binding protein-like II"/>
    <property type="match status" value="2"/>
</dbReference>
<comment type="subcellular location">
    <subcellularLocation>
        <location evidence="1">Periplasm</location>
    </subcellularLocation>
</comment>
<evidence type="ECO:0000256" key="1">
    <source>
        <dbReference type="ARBA" id="ARBA00004418"/>
    </source>
</evidence>
<dbReference type="EMBL" id="FNIE01000008">
    <property type="protein sequence ID" value="SDO22507.1"/>
    <property type="molecule type" value="Genomic_DNA"/>
</dbReference>
<comment type="similarity">
    <text evidence="2">Belongs to the bacterial solute-binding protein SsuA/TauA family.</text>
</comment>
<gene>
    <name evidence="5" type="ORF">SAMN05216259_108198</name>
</gene>
<name>A0A1H0HTP1_9ACTN</name>
<dbReference type="Proteomes" id="UP000199341">
    <property type="component" value="Unassembled WGS sequence"/>
</dbReference>
<dbReference type="AlphaFoldDB" id="A0A1H0HTP1"/>
<dbReference type="PANTHER" id="PTHR30024">
    <property type="entry name" value="ALIPHATIC SULFONATES-BINDING PROTEIN-RELATED"/>
    <property type="match status" value="1"/>
</dbReference>
<keyword evidence="3" id="KW-0732">Signal</keyword>
<evidence type="ECO:0000256" key="3">
    <source>
        <dbReference type="ARBA" id="ARBA00022729"/>
    </source>
</evidence>
<dbReference type="PROSITE" id="PS51257">
    <property type="entry name" value="PROKAR_LIPOPROTEIN"/>
    <property type="match status" value="1"/>
</dbReference>
<organism evidence="5 6">
    <name type="scientific">Actinacidiphila guanduensis</name>
    <dbReference type="NCBI Taxonomy" id="310781"/>
    <lineage>
        <taxon>Bacteria</taxon>
        <taxon>Bacillati</taxon>
        <taxon>Actinomycetota</taxon>
        <taxon>Actinomycetes</taxon>
        <taxon>Kitasatosporales</taxon>
        <taxon>Streptomycetaceae</taxon>
        <taxon>Actinacidiphila</taxon>
    </lineage>
</organism>
<accession>A0A1H0HTP1</accession>
<dbReference type="OrthoDB" id="8877897at2"/>
<evidence type="ECO:0000259" key="4">
    <source>
        <dbReference type="Pfam" id="PF09084"/>
    </source>
</evidence>
<protein>
    <submittedName>
        <fullName evidence="5">ABC-type nitrate/sulfonate/bicarbonate transport system, substrate-binding protein</fullName>
    </submittedName>
</protein>
<dbReference type="Pfam" id="PF09084">
    <property type="entry name" value="NMT1"/>
    <property type="match status" value="1"/>
</dbReference>
<feature type="domain" description="SsuA/THI5-like" evidence="4">
    <location>
        <begin position="72"/>
        <end position="259"/>
    </location>
</feature>
<dbReference type="STRING" id="310781.SAMN05216259_108198"/>
<dbReference type="GO" id="GO:0042918">
    <property type="term" value="P:alkanesulfonate transmembrane transport"/>
    <property type="evidence" value="ECO:0007669"/>
    <property type="project" value="TreeGrafter"/>
</dbReference>
<reference evidence="5 6" key="1">
    <citation type="submission" date="2016-10" db="EMBL/GenBank/DDBJ databases">
        <authorList>
            <person name="de Groot N.N."/>
        </authorList>
    </citation>
    <scope>NUCLEOTIDE SEQUENCE [LARGE SCALE GENOMIC DNA]</scope>
    <source>
        <strain evidence="5 6">CGMCC 4.2022</strain>
    </source>
</reference>
<dbReference type="InterPro" id="IPR015168">
    <property type="entry name" value="SsuA/THI5"/>
</dbReference>
<evidence type="ECO:0000313" key="5">
    <source>
        <dbReference type="EMBL" id="SDO22507.1"/>
    </source>
</evidence>
<dbReference type="GO" id="GO:0042597">
    <property type="term" value="C:periplasmic space"/>
    <property type="evidence" value="ECO:0007669"/>
    <property type="project" value="UniProtKB-SubCell"/>
</dbReference>